<evidence type="ECO:0000313" key="5">
    <source>
        <dbReference type="Proteomes" id="UP000193978"/>
    </source>
</evidence>
<evidence type="ECO:0000256" key="2">
    <source>
        <dbReference type="SAM" id="Phobius"/>
    </source>
</evidence>
<sequence length="101" mass="10323">MKVSSRSDALFLSLLVGLALVAGTDSALAQTATFQPLNTALTSVLQFMTGTFATTAATVAVAAVGYLALTSRIPWSWAFSVIVGVALIFGAAQIVQSLTNG</sequence>
<keyword evidence="5" id="KW-1185">Reference proteome</keyword>
<feature type="transmembrane region" description="Helical" evidence="2">
    <location>
        <begin position="76"/>
        <end position="95"/>
    </location>
</feature>
<protein>
    <submittedName>
        <fullName evidence="4">Type VI secretion protein</fullName>
    </submittedName>
</protein>
<keyword evidence="3" id="KW-0732">Signal</keyword>
<dbReference type="KEGG" id="mbry:B1812_21925"/>
<evidence type="ECO:0000256" key="3">
    <source>
        <dbReference type="SAM" id="SignalP"/>
    </source>
</evidence>
<name>A0A1W6N270_9HYPH</name>
<dbReference type="RefSeq" id="WP_085773957.1">
    <property type="nucleotide sequence ID" value="NZ_AP027150.1"/>
</dbReference>
<dbReference type="EMBL" id="CP019949">
    <property type="protein sequence ID" value="ARN83933.1"/>
    <property type="molecule type" value="Genomic_DNA"/>
</dbReference>
<dbReference type="OrthoDB" id="8451198at2"/>
<dbReference type="Proteomes" id="UP000193978">
    <property type="component" value="Plasmid p1"/>
</dbReference>
<feature type="transmembrane region" description="Helical" evidence="2">
    <location>
        <begin position="45"/>
        <end position="69"/>
    </location>
</feature>
<accession>A0A1W6N270</accession>
<keyword evidence="2" id="KW-0472">Membrane</keyword>
<evidence type="ECO:0000313" key="4">
    <source>
        <dbReference type="EMBL" id="ARN83933.1"/>
    </source>
</evidence>
<organism evidence="4 5">
    <name type="scientific">Methylocystis bryophila</name>
    <dbReference type="NCBI Taxonomy" id="655015"/>
    <lineage>
        <taxon>Bacteria</taxon>
        <taxon>Pseudomonadati</taxon>
        <taxon>Pseudomonadota</taxon>
        <taxon>Alphaproteobacteria</taxon>
        <taxon>Hyphomicrobiales</taxon>
        <taxon>Methylocystaceae</taxon>
        <taxon>Methylocystis</taxon>
    </lineage>
</organism>
<reference evidence="4 5" key="1">
    <citation type="submission" date="2017-02" db="EMBL/GenBank/DDBJ databases">
        <authorList>
            <person name="Peterson S.W."/>
        </authorList>
    </citation>
    <scope>NUCLEOTIDE SEQUENCE [LARGE SCALE GENOMIC DNA]</scope>
    <source>
        <strain evidence="4 5">S285</strain>
        <plasmid evidence="5">Plasmid p1</plasmid>
    </source>
</reference>
<comment type="subcellular location">
    <subcellularLocation>
        <location evidence="1">Membrane</location>
        <topology evidence="1">Multi-pass membrane protein</topology>
    </subcellularLocation>
</comment>
<keyword evidence="2" id="KW-1133">Transmembrane helix</keyword>
<evidence type="ECO:0000256" key="1">
    <source>
        <dbReference type="ARBA" id="ARBA00004141"/>
    </source>
</evidence>
<keyword evidence="4" id="KW-0614">Plasmid</keyword>
<feature type="chain" id="PRO_5011964120" evidence="3">
    <location>
        <begin position="30"/>
        <end position="101"/>
    </location>
</feature>
<geneLocation type="plasmid" evidence="4 5">
    <name>p1</name>
</geneLocation>
<dbReference type="InterPro" id="IPR007039">
    <property type="entry name" value="TrbC/VirB2"/>
</dbReference>
<gene>
    <name evidence="4" type="ORF">B1812_21925</name>
</gene>
<dbReference type="GO" id="GO:0016020">
    <property type="term" value="C:membrane"/>
    <property type="evidence" value="ECO:0007669"/>
    <property type="project" value="UniProtKB-SubCell"/>
</dbReference>
<keyword evidence="2" id="KW-0812">Transmembrane</keyword>
<dbReference type="AlphaFoldDB" id="A0A1W6N270"/>
<proteinExistence type="predicted"/>
<feature type="signal peptide" evidence="3">
    <location>
        <begin position="1"/>
        <end position="29"/>
    </location>
</feature>
<dbReference type="Pfam" id="PF04956">
    <property type="entry name" value="TrbC"/>
    <property type="match status" value="1"/>
</dbReference>